<feature type="transmembrane region" description="Helical" evidence="8">
    <location>
        <begin position="312"/>
        <end position="334"/>
    </location>
</feature>
<proteinExistence type="inferred from homology"/>
<feature type="transmembrane region" description="Helical" evidence="8">
    <location>
        <begin position="96"/>
        <end position="116"/>
    </location>
</feature>
<dbReference type="InterPro" id="IPR036259">
    <property type="entry name" value="MFS_trans_sf"/>
</dbReference>
<dbReference type="RefSeq" id="WP_143563352.1">
    <property type="nucleotide sequence ID" value="NZ_BMPL01000003.1"/>
</dbReference>
<keyword evidence="11" id="KW-1185">Reference proteome</keyword>
<evidence type="ECO:0000256" key="4">
    <source>
        <dbReference type="ARBA" id="ARBA00022475"/>
    </source>
</evidence>
<feature type="transmembrane region" description="Helical" evidence="8">
    <location>
        <begin position="69"/>
        <end position="89"/>
    </location>
</feature>
<dbReference type="CDD" id="cd17324">
    <property type="entry name" value="MFS_NepI_like"/>
    <property type="match status" value="1"/>
</dbReference>
<feature type="transmembrane region" description="Helical" evidence="8">
    <location>
        <begin position="31"/>
        <end position="49"/>
    </location>
</feature>
<feature type="domain" description="Major facilitator superfamily (MFS) profile" evidence="9">
    <location>
        <begin position="31"/>
        <end position="422"/>
    </location>
</feature>
<dbReference type="InterPro" id="IPR020846">
    <property type="entry name" value="MFS_dom"/>
</dbReference>
<comment type="caution">
    <text evidence="10">The sequence shown here is derived from an EMBL/GenBank/DDBJ whole genome shotgun (WGS) entry which is preliminary data.</text>
</comment>
<accession>A0A553JTL3</accession>
<evidence type="ECO:0000256" key="2">
    <source>
        <dbReference type="ARBA" id="ARBA00008335"/>
    </source>
</evidence>
<dbReference type="SUPFAM" id="SSF103473">
    <property type="entry name" value="MFS general substrate transporter"/>
    <property type="match status" value="1"/>
</dbReference>
<feature type="transmembrane region" description="Helical" evidence="8">
    <location>
        <begin position="122"/>
        <end position="143"/>
    </location>
</feature>
<keyword evidence="4" id="KW-1003">Cell membrane</keyword>
<dbReference type="AlphaFoldDB" id="A0A553JTL3"/>
<keyword evidence="6 8" id="KW-1133">Transmembrane helix</keyword>
<feature type="transmembrane region" description="Helical" evidence="8">
    <location>
        <begin position="371"/>
        <end position="389"/>
    </location>
</feature>
<evidence type="ECO:0000256" key="7">
    <source>
        <dbReference type="ARBA" id="ARBA00023136"/>
    </source>
</evidence>
<dbReference type="OrthoDB" id="63984at2"/>
<feature type="transmembrane region" description="Helical" evidence="8">
    <location>
        <begin position="282"/>
        <end position="300"/>
    </location>
</feature>
<evidence type="ECO:0000313" key="10">
    <source>
        <dbReference type="EMBL" id="TRY15741.1"/>
    </source>
</evidence>
<evidence type="ECO:0000259" key="9">
    <source>
        <dbReference type="PROSITE" id="PS50850"/>
    </source>
</evidence>
<feature type="transmembrane region" description="Helical" evidence="8">
    <location>
        <begin position="395"/>
        <end position="416"/>
    </location>
</feature>
<evidence type="ECO:0000313" key="11">
    <source>
        <dbReference type="Proteomes" id="UP000318126"/>
    </source>
</evidence>
<evidence type="ECO:0000256" key="5">
    <source>
        <dbReference type="ARBA" id="ARBA00022692"/>
    </source>
</evidence>
<name>A0A553JTL3_SHEHA</name>
<dbReference type="PROSITE" id="PS50850">
    <property type="entry name" value="MFS"/>
    <property type="match status" value="1"/>
</dbReference>
<reference evidence="11" key="1">
    <citation type="submission" date="2019-07" db="EMBL/GenBank/DDBJ databases">
        <title>Shewanella sp. YLB-08 draft genomic sequence.</title>
        <authorList>
            <person name="Yu L."/>
        </authorList>
    </citation>
    <scope>NUCLEOTIDE SEQUENCE [LARGE SCALE GENOMIC DNA]</scope>
    <source>
        <strain evidence="11">JCM 20706</strain>
    </source>
</reference>
<evidence type="ECO:0000256" key="1">
    <source>
        <dbReference type="ARBA" id="ARBA00004651"/>
    </source>
</evidence>
<evidence type="ECO:0000256" key="8">
    <source>
        <dbReference type="SAM" id="Phobius"/>
    </source>
</evidence>
<gene>
    <name evidence="10" type="ORF">FN961_04530</name>
</gene>
<feature type="transmembrane region" description="Helical" evidence="8">
    <location>
        <begin position="155"/>
        <end position="174"/>
    </location>
</feature>
<feature type="transmembrane region" description="Helical" evidence="8">
    <location>
        <begin position="186"/>
        <end position="205"/>
    </location>
</feature>
<feature type="transmembrane region" description="Helical" evidence="8">
    <location>
        <begin position="250"/>
        <end position="270"/>
    </location>
</feature>
<dbReference type="Pfam" id="PF07690">
    <property type="entry name" value="MFS_1"/>
    <property type="match status" value="2"/>
</dbReference>
<comment type="similarity">
    <text evidence="2">Belongs to the major facilitator superfamily.</text>
</comment>
<evidence type="ECO:0000256" key="6">
    <source>
        <dbReference type="ARBA" id="ARBA00022989"/>
    </source>
</evidence>
<comment type="subcellular location">
    <subcellularLocation>
        <location evidence="1">Cell membrane</location>
        <topology evidence="1">Multi-pass membrane protein</topology>
    </subcellularLocation>
</comment>
<dbReference type="Gene3D" id="1.20.1250.20">
    <property type="entry name" value="MFS general substrate transporter like domains"/>
    <property type="match status" value="1"/>
</dbReference>
<dbReference type="InterPro" id="IPR011701">
    <property type="entry name" value="MFS"/>
</dbReference>
<feature type="transmembrane region" description="Helical" evidence="8">
    <location>
        <begin position="340"/>
        <end position="359"/>
    </location>
</feature>
<keyword evidence="5 8" id="KW-0812">Transmembrane</keyword>
<dbReference type="Proteomes" id="UP000318126">
    <property type="component" value="Unassembled WGS sequence"/>
</dbReference>
<dbReference type="PANTHER" id="PTHR43271:SF1">
    <property type="entry name" value="INNER MEMBRANE TRANSPORT PROTEIN YNFM"/>
    <property type="match status" value="1"/>
</dbReference>
<dbReference type="GO" id="GO:0005886">
    <property type="term" value="C:plasma membrane"/>
    <property type="evidence" value="ECO:0007669"/>
    <property type="project" value="UniProtKB-SubCell"/>
</dbReference>
<dbReference type="PANTHER" id="PTHR43271">
    <property type="entry name" value="BLL2771 PROTEIN"/>
    <property type="match status" value="1"/>
</dbReference>
<dbReference type="GO" id="GO:0022857">
    <property type="term" value="F:transmembrane transporter activity"/>
    <property type="evidence" value="ECO:0007669"/>
    <property type="project" value="InterPro"/>
</dbReference>
<keyword evidence="7 8" id="KW-0472">Membrane</keyword>
<keyword evidence="3" id="KW-0813">Transport</keyword>
<sequence length="434" mass="47435">MSVNNSQVILPNHSVVQNNASAPVHQHEVRLIWGLSIASVVVYINLYLVQGVLPLIAGTFDVAIKHATLLLSVTSFSMAFSLLLYAVISDRVGRRVPLLISLYLLLASDLLMIFVSDFSQLLALRLLQGVLLAAVPAIAMAYFKDELSKGAMLKAGAVYIAANSLGGIAGRLIGGALSLELHWQQVIGVVLLLSLLGVIAVHRLLPSHSINSGSSTLSILDKKPMSWLTSIQDDFRGFCLHLNDVKLRGIYLVGGLAFLVMVNQFSYIQLHLMAPPFNWGRFQVTLIFLCYLSGTFASFYSGGWIARFGREAVFRLALAAMFLGGLVTLMNTILAICLGFLMSSFGFFLLHSGCNAWVAQRAKIHRAKATALYLCCYYLGASLGGPYLMPFWQHWGWRGVVFASSLVLVLLAWVLFKLTRTIPFESSSTKLAAS</sequence>
<organism evidence="10 11">
    <name type="scientific">Shewanella hanedai</name>
    <name type="common">Alteromonas hanedai</name>
    <dbReference type="NCBI Taxonomy" id="25"/>
    <lineage>
        <taxon>Bacteria</taxon>
        <taxon>Pseudomonadati</taxon>
        <taxon>Pseudomonadota</taxon>
        <taxon>Gammaproteobacteria</taxon>
        <taxon>Alteromonadales</taxon>
        <taxon>Shewanellaceae</taxon>
        <taxon>Shewanella</taxon>
    </lineage>
</organism>
<evidence type="ECO:0000256" key="3">
    <source>
        <dbReference type="ARBA" id="ARBA00022448"/>
    </source>
</evidence>
<dbReference type="EMBL" id="VKGK01000003">
    <property type="protein sequence ID" value="TRY15741.1"/>
    <property type="molecule type" value="Genomic_DNA"/>
</dbReference>
<protein>
    <submittedName>
        <fullName evidence="10">MFS transporter</fullName>
    </submittedName>
</protein>